<dbReference type="PANTHER" id="PTHR45856:SF24">
    <property type="entry name" value="FUNGAL LIPASE-LIKE DOMAIN-CONTAINING PROTEIN"/>
    <property type="match status" value="1"/>
</dbReference>
<protein>
    <submittedName>
        <fullName evidence="3">Lipase family protein</fullName>
    </submittedName>
</protein>
<name>A0ABS9BF58_9BACT</name>
<dbReference type="RefSeq" id="WP_234864693.1">
    <property type="nucleotide sequence ID" value="NZ_JAKEVY010000001.1"/>
</dbReference>
<evidence type="ECO:0000313" key="3">
    <source>
        <dbReference type="EMBL" id="MCF1714166.1"/>
    </source>
</evidence>
<organism evidence="3 4">
    <name type="scientific">Flavihumibacter fluminis</name>
    <dbReference type="NCBI Taxonomy" id="2909236"/>
    <lineage>
        <taxon>Bacteria</taxon>
        <taxon>Pseudomonadati</taxon>
        <taxon>Bacteroidota</taxon>
        <taxon>Chitinophagia</taxon>
        <taxon>Chitinophagales</taxon>
        <taxon>Chitinophagaceae</taxon>
        <taxon>Flavihumibacter</taxon>
    </lineage>
</organism>
<evidence type="ECO:0000259" key="2">
    <source>
        <dbReference type="Pfam" id="PF01764"/>
    </source>
</evidence>
<dbReference type="PANTHER" id="PTHR45856">
    <property type="entry name" value="ALPHA/BETA-HYDROLASES SUPERFAMILY PROTEIN"/>
    <property type="match status" value="1"/>
</dbReference>
<dbReference type="InterPro" id="IPR002921">
    <property type="entry name" value="Fungal_lipase-type"/>
</dbReference>
<keyword evidence="1" id="KW-0732">Signal</keyword>
<comment type="caution">
    <text evidence="3">The sequence shown here is derived from an EMBL/GenBank/DDBJ whole genome shotgun (WGS) entry which is preliminary data.</text>
</comment>
<dbReference type="EMBL" id="JAKEVY010000001">
    <property type="protein sequence ID" value="MCF1714166.1"/>
    <property type="molecule type" value="Genomic_DNA"/>
</dbReference>
<keyword evidence="4" id="KW-1185">Reference proteome</keyword>
<sequence>MTRFSTTGTALLLFLLIPHLSRAQNAAENNCFRHFNPTATGQHNANQYLISLISRLTYPERLGADLRADRRRVPVPEAEFETKFRERTANWFYDPATEPKEPVFNETSWLQLSNNCKGDIPAADWTMLEDLYYNATKRPRPTKLAAPVLANNRPLSTVNDQIKVRPVNQSPTLDPPTFKKTADGRIVEMRSFTTRGEEIMRRNQSTKHDCQRIRENFVAELNRYKIALDQYRAAVISFEAALPRIHYISTNTMQDPEAVLISTPQYIILAFRGTDEYLECYPSTSCWPPLKAQTLFANLQVFPIPAIRHPNIPGRIHSGWYASAEKIEAQLVRLLNQYNARNKRVWLAGHSKGAGEAIIFGAMLIRQHNIPVQSIYTFGGTSTVGDATFSNFLNNYFCSNGQARLQRFEVIHDYVASSDLHLLDKALFPYEPAGKRCFYDNITPQGRFFFAKAERNSASKLTDGEAVLSLTLNPCQHIIDNYCRSAYYLLQRTSGVRPNMPNLPAWHGDDAKTCTTN</sequence>
<dbReference type="CDD" id="cd00519">
    <property type="entry name" value="Lipase_3"/>
    <property type="match status" value="1"/>
</dbReference>
<dbReference type="SUPFAM" id="SSF53474">
    <property type="entry name" value="alpha/beta-Hydrolases"/>
    <property type="match status" value="1"/>
</dbReference>
<reference evidence="3 4" key="1">
    <citation type="submission" date="2022-01" db="EMBL/GenBank/DDBJ databases">
        <title>Flavihumibacter sp. nov., isolated from sediment of a river.</title>
        <authorList>
            <person name="Liu H."/>
        </authorList>
    </citation>
    <scope>NUCLEOTIDE SEQUENCE [LARGE SCALE GENOMIC DNA]</scope>
    <source>
        <strain evidence="3 4">RY-1</strain>
    </source>
</reference>
<dbReference type="InterPro" id="IPR029058">
    <property type="entry name" value="AB_hydrolase_fold"/>
</dbReference>
<feature type="chain" id="PRO_5045679916" evidence="1">
    <location>
        <begin position="24"/>
        <end position="517"/>
    </location>
</feature>
<gene>
    <name evidence="3" type="ORF">L0U88_05960</name>
</gene>
<evidence type="ECO:0000256" key="1">
    <source>
        <dbReference type="SAM" id="SignalP"/>
    </source>
</evidence>
<accession>A0ABS9BF58</accession>
<dbReference type="Proteomes" id="UP001200145">
    <property type="component" value="Unassembled WGS sequence"/>
</dbReference>
<dbReference type="Pfam" id="PF01764">
    <property type="entry name" value="Lipase_3"/>
    <property type="match status" value="1"/>
</dbReference>
<dbReference type="Gene3D" id="3.40.50.1820">
    <property type="entry name" value="alpha/beta hydrolase"/>
    <property type="match status" value="1"/>
</dbReference>
<dbReference type="InterPro" id="IPR051218">
    <property type="entry name" value="Sec_MonoDiacylglyc_Lipase"/>
</dbReference>
<feature type="domain" description="Fungal lipase-type" evidence="2">
    <location>
        <begin position="294"/>
        <end position="414"/>
    </location>
</feature>
<evidence type="ECO:0000313" key="4">
    <source>
        <dbReference type="Proteomes" id="UP001200145"/>
    </source>
</evidence>
<feature type="signal peptide" evidence="1">
    <location>
        <begin position="1"/>
        <end position="23"/>
    </location>
</feature>
<proteinExistence type="predicted"/>